<comment type="caution">
    <text evidence="1">The sequence shown here is derived from an EMBL/GenBank/DDBJ whole genome shotgun (WGS) entry which is preliminary data.</text>
</comment>
<accession>A0A9W6MZQ4</accession>
<reference evidence="1" key="2">
    <citation type="submission" date="2023-01" db="EMBL/GenBank/DDBJ databases">
        <authorList>
            <person name="Sun Q."/>
            <person name="Evtushenko L."/>
        </authorList>
    </citation>
    <scope>NUCLEOTIDE SEQUENCE</scope>
    <source>
        <strain evidence="1">VKM B-2484</strain>
    </source>
</reference>
<organism evidence="1 2">
    <name type="scientific">Ancylobacter dichloromethanicus</name>
    <dbReference type="NCBI Taxonomy" id="518825"/>
    <lineage>
        <taxon>Bacteria</taxon>
        <taxon>Pseudomonadati</taxon>
        <taxon>Pseudomonadota</taxon>
        <taxon>Alphaproteobacteria</taxon>
        <taxon>Hyphomicrobiales</taxon>
        <taxon>Xanthobacteraceae</taxon>
        <taxon>Ancylobacter</taxon>
    </lineage>
</organism>
<sequence length="164" mass="18754">MNSNINSTMSRDLRELYSTDDSARRVFAWFDERRKDSRAMPVRIAAYRTGLDEREIRRVFKLLDEIGCGRYIKGRGENESRMAWTLSIRSIASAAKGESFSLEEVAVEPEDTLEAEGIIFNPDEPVIHTFKLRSDFEVKISLPSDFTDREADRLGAFLKAIPIS</sequence>
<evidence type="ECO:0000313" key="1">
    <source>
        <dbReference type="EMBL" id="GLK72969.1"/>
    </source>
</evidence>
<name>A0A9W6MZQ4_9HYPH</name>
<dbReference type="AlphaFoldDB" id="A0A9W6MZQ4"/>
<dbReference type="RefSeq" id="WP_213370462.1">
    <property type="nucleotide sequence ID" value="NZ_BSFJ01000020.1"/>
</dbReference>
<dbReference type="Proteomes" id="UP001143370">
    <property type="component" value="Unassembled WGS sequence"/>
</dbReference>
<dbReference type="EMBL" id="BSFJ01000020">
    <property type="protein sequence ID" value="GLK72969.1"/>
    <property type="molecule type" value="Genomic_DNA"/>
</dbReference>
<reference evidence="1" key="1">
    <citation type="journal article" date="2014" name="Int. J. Syst. Evol. Microbiol.">
        <title>Complete genome sequence of Corynebacterium casei LMG S-19264T (=DSM 44701T), isolated from a smear-ripened cheese.</title>
        <authorList>
            <consortium name="US DOE Joint Genome Institute (JGI-PGF)"/>
            <person name="Walter F."/>
            <person name="Albersmeier A."/>
            <person name="Kalinowski J."/>
            <person name="Ruckert C."/>
        </authorList>
    </citation>
    <scope>NUCLEOTIDE SEQUENCE</scope>
    <source>
        <strain evidence="1">VKM B-2484</strain>
    </source>
</reference>
<gene>
    <name evidence="1" type="ORF">GCM10017643_30850</name>
</gene>
<proteinExistence type="predicted"/>
<keyword evidence="2" id="KW-1185">Reference proteome</keyword>
<protein>
    <submittedName>
        <fullName evidence="1">Uncharacterized protein</fullName>
    </submittedName>
</protein>
<evidence type="ECO:0000313" key="2">
    <source>
        <dbReference type="Proteomes" id="UP001143370"/>
    </source>
</evidence>